<dbReference type="EMBL" id="GL377637">
    <property type="protein sequence ID" value="EFJ12738.1"/>
    <property type="molecule type" value="Genomic_DNA"/>
</dbReference>
<dbReference type="PROSITE" id="PS51840">
    <property type="entry name" value="C2_NT"/>
    <property type="match status" value="1"/>
</dbReference>
<dbReference type="PANTHER" id="PTHR34452:SF7">
    <property type="entry name" value="MYOSIN HEAVY CHAIN-RELATED PROTEIN"/>
    <property type="match status" value="1"/>
</dbReference>
<dbReference type="HOGENOM" id="CLU_1080047_0_0_1"/>
<name>D8SSF5_SELML</name>
<dbReference type="Pfam" id="PF10358">
    <property type="entry name" value="NT-C2"/>
    <property type="match status" value="1"/>
</dbReference>
<dbReference type="InParanoid" id="D8SSF5"/>
<dbReference type="Proteomes" id="UP000001514">
    <property type="component" value="Unassembled WGS sequence"/>
</dbReference>
<accession>D8SSF5</accession>
<proteinExistence type="predicted"/>
<dbReference type="PANTHER" id="PTHR34452">
    <property type="entry name" value="MYOSIN HEAVY CHAIN-RELATED PROTEIN"/>
    <property type="match status" value="1"/>
</dbReference>
<evidence type="ECO:0000313" key="3">
    <source>
        <dbReference type="Proteomes" id="UP000001514"/>
    </source>
</evidence>
<evidence type="ECO:0000313" key="2">
    <source>
        <dbReference type="EMBL" id="EFJ12738.1"/>
    </source>
</evidence>
<sequence>MCQRVKAPRGPSMALRLLHHCKAVAPCWRWRRTRLKSFNVAQRHCDRIQVSGWKLGPRKGWPVGEKGKSFGRLHWHLFSWRASKKVKEKVDFSIHFHATQIHTAWDKLAVSLVSLDSGKVTGKTRKASVRNGQCHWPDAVLETAKLILDMKTHMYDEKLYKFVVAKGFSRSCVLGEVIINITEYVTAASPTSVTLPLRFCYAGTLLHIKIQCLTPKSINKPLSWIHSGHVSDTETEMYSACGTPLPCTNSPAHYLCRT</sequence>
<gene>
    <name evidence="2" type="ORF">SELMODRAFT_425230</name>
</gene>
<dbReference type="InterPro" id="IPR019448">
    <property type="entry name" value="NT-C2"/>
</dbReference>
<dbReference type="KEGG" id="smo:SELMODRAFT_425230"/>
<reference evidence="2 3" key="1">
    <citation type="journal article" date="2011" name="Science">
        <title>The Selaginella genome identifies genetic changes associated with the evolution of vascular plants.</title>
        <authorList>
            <person name="Banks J.A."/>
            <person name="Nishiyama T."/>
            <person name="Hasebe M."/>
            <person name="Bowman J.L."/>
            <person name="Gribskov M."/>
            <person name="dePamphilis C."/>
            <person name="Albert V.A."/>
            <person name="Aono N."/>
            <person name="Aoyama T."/>
            <person name="Ambrose B.A."/>
            <person name="Ashton N.W."/>
            <person name="Axtell M.J."/>
            <person name="Barker E."/>
            <person name="Barker M.S."/>
            <person name="Bennetzen J.L."/>
            <person name="Bonawitz N.D."/>
            <person name="Chapple C."/>
            <person name="Cheng C."/>
            <person name="Correa L.G."/>
            <person name="Dacre M."/>
            <person name="DeBarry J."/>
            <person name="Dreyer I."/>
            <person name="Elias M."/>
            <person name="Engstrom E.M."/>
            <person name="Estelle M."/>
            <person name="Feng L."/>
            <person name="Finet C."/>
            <person name="Floyd S.K."/>
            <person name="Frommer W.B."/>
            <person name="Fujita T."/>
            <person name="Gramzow L."/>
            <person name="Gutensohn M."/>
            <person name="Harholt J."/>
            <person name="Hattori M."/>
            <person name="Heyl A."/>
            <person name="Hirai T."/>
            <person name="Hiwatashi Y."/>
            <person name="Ishikawa M."/>
            <person name="Iwata M."/>
            <person name="Karol K.G."/>
            <person name="Koehler B."/>
            <person name="Kolukisaoglu U."/>
            <person name="Kubo M."/>
            <person name="Kurata T."/>
            <person name="Lalonde S."/>
            <person name="Li K."/>
            <person name="Li Y."/>
            <person name="Litt A."/>
            <person name="Lyons E."/>
            <person name="Manning G."/>
            <person name="Maruyama T."/>
            <person name="Michael T.P."/>
            <person name="Mikami K."/>
            <person name="Miyazaki S."/>
            <person name="Morinaga S."/>
            <person name="Murata T."/>
            <person name="Mueller-Roeber B."/>
            <person name="Nelson D.R."/>
            <person name="Obara M."/>
            <person name="Oguri Y."/>
            <person name="Olmstead R.G."/>
            <person name="Onodera N."/>
            <person name="Petersen B.L."/>
            <person name="Pils B."/>
            <person name="Prigge M."/>
            <person name="Rensing S.A."/>
            <person name="Riano-Pachon D.M."/>
            <person name="Roberts A.W."/>
            <person name="Sato Y."/>
            <person name="Scheller H.V."/>
            <person name="Schulz B."/>
            <person name="Schulz C."/>
            <person name="Shakirov E.V."/>
            <person name="Shibagaki N."/>
            <person name="Shinohara N."/>
            <person name="Shippen D.E."/>
            <person name="Soerensen I."/>
            <person name="Sotooka R."/>
            <person name="Sugimoto N."/>
            <person name="Sugita M."/>
            <person name="Sumikawa N."/>
            <person name="Tanurdzic M."/>
            <person name="Theissen G."/>
            <person name="Ulvskov P."/>
            <person name="Wakazuki S."/>
            <person name="Weng J.K."/>
            <person name="Willats W.W."/>
            <person name="Wipf D."/>
            <person name="Wolf P.G."/>
            <person name="Yang L."/>
            <person name="Zimmer A.D."/>
            <person name="Zhu Q."/>
            <person name="Mitros T."/>
            <person name="Hellsten U."/>
            <person name="Loque D."/>
            <person name="Otillar R."/>
            <person name="Salamov A."/>
            <person name="Schmutz J."/>
            <person name="Shapiro H."/>
            <person name="Lindquist E."/>
            <person name="Lucas S."/>
            <person name="Rokhsar D."/>
            <person name="Grigoriev I.V."/>
        </authorList>
    </citation>
    <scope>NUCLEOTIDE SEQUENCE [LARGE SCALE GENOMIC DNA]</scope>
</reference>
<evidence type="ECO:0000259" key="1">
    <source>
        <dbReference type="PROSITE" id="PS51840"/>
    </source>
</evidence>
<dbReference type="Gramene" id="EFJ12738">
    <property type="protein sequence ID" value="EFJ12738"/>
    <property type="gene ID" value="SELMODRAFT_425230"/>
</dbReference>
<organism evidence="3">
    <name type="scientific">Selaginella moellendorffii</name>
    <name type="common">Spikemoss</name>
    <dbReference type="NCBI Taxonomy" id="88036"/>
    <lineage>
        <taxon>Eukaryota</taxon>
        <taxon>Viridiplantae</taxon>
        <taxon>Streptophyta</taxon>
        <taxon>Embryophyta</taxon>
        <taxon>Tracheophyta</taxon>
        <taxon>Lycopodiopsida</taxon>
        <taxon>Selaginellales</taxon>
        <taxon>Selaginellaceae</taxon>
        <taxon>Selaginella</taxon>
    </lineage>
</organism>
<keyword evidence="3" id="KW-1185">Reference proteome</keyword>
<feature type="domain" description="C2 NT-type" evidence="1">
    <location>
        <begin position="80"/>
        <end position="214"/>
    </location>
</feature>
<dbReference type="AlphaFoldDB" id="D8SSF5"/>
<feature type="non-terminal residue" evidence="2">
    <location>
        <position position="258"/>
    </location>
</feature>
<protein>
    <recommendedName>
        <fullName evidence="1">C2 NT-type domain-containing protein</fullName>
    </recommendedName>
</protein>